<proteinExistence type="predicted"/>
<dbReference type="STRING" id="1203190.GCA_000312345_01515"/>
<dbReference type="EMBL" id="LT629765">
    <property type="protein sequence ID" value="SDS44077.1"/>
    <property type="molecule type" value="Genomic_DNA"/>
</dbReference>
<dbReference type="RefSeq" id="WP_019194330.1">
    <property type="nucleotide sequence ID" value="NZ_LT629765.1"/>
</dbReference>
<keyword evidence="3" id="KW-1185">Reference proteome</keyword>
<feature type="transmembrane region" description="Helical" evidence="1">
    <location>
        <begin position="168"/>
        <end position="188"/>
    </location>
</feature>
<accession>A0A1H1S7Y5</accession>
<name>A0A1H1S7Y5_9CORY</name>
<feature type="transmembrane region" description="Helical" evidence="1">
    <location>
        <begin position="37"/>
        <end position="57"/>
    </location>
</feature>
<dbReference type="AlphaFoldDB" id="A0A1H1S7Y5"/>
<feature type="transmembrane region" description="Helical" evidence="1">
    <location>
        <begin position="208"/>
        <end position="228"/>
    </location>
</feature>
<dbReference type="OrthoDB" id="4425547at2"/>
<evidence type="ECO:0000256" key="1">
    <source>
        <dbReference type="SAM" id="Phobius"/>
    </source>
</evidence>
<sequence>MKLFLSPHKFFVPVALVALIALAGAGGRFAVGSGTGWTILAGALFLALNASLAANWPALDQLGAGYGRFVRGGAAFTLLGSAALSAAISAGAHAKLADNPWYSLYDLFLVTRGPAPFVDTNGEPYVVEGAGHSPATVLLTLALAFALFAVAGLTGVAAGLAWKNRASATILVGSACLAGLGAGVLLAATTTTRTVAGDLVAYAPDYSTPGAVGIVLAALALGSAWVLARTPRSNR</sequence>
<organism evidence="2 3">
    <name type="scientific">Corynebacterium timonense</name>
    <dbReference type="NCBI Taxonomy" id="441500"/>
    <lineage>
        <taxon>Bacteria</taxon>
        <taxon>Bacillati</taxon>
        <taxon>Actinomycetota</taxon>
        <taxon>Actinomycetes</taxon>
        <taxon>Mycobacteriales</taxon>
        <taxon>Corynebacteriaceae</taxon>
        <taxon>Corynebacterium</taxon>
    </lineage>
</organism>
<keyword evidence="1" id="KW-0812">Transmembrane</keyword>
<evidence type="ECO:0000313" key="2">
    <source>
        <dbReference type="EMBL" id="SDS44077.1"/>
    </source>
</evidence>
<dbReference type="eggNOG" id="ENOG5031JDD">
    <property type="taxonomic scope" value="Bacteria"/>
</dbReference>
<dbReference type="Proteomes" id="UP000182237">
    <property type="component" value="Chromosome I"/>
</dbReference>
<feature type="transmembrane region" description="Helical" evidence="1">
    <location>
        <begin position="137"/>
        <end position="161"/>
    </location>
</feature>
<protein>
    <submittedName>
        <fullName evidence="2">Uncharacterized protein</fullName>
    </submittedName>
</protein>
<reference evidence="2 3" key="1">
    <citation type="submission" date="2016-10" db="EMBL/GenBank/DDBJ databases">
        <authorList>
            <person name="de Groot N.N."/>
        </authorList>
    </citation>
    <scope>NUCLEOTIDE SEQUENCE [LARGE SCALE GENOMIC DNA]</scope>
    <source>
        <strain evidence="2 3">DSM 45434</strain>
    </source>
</reference>
<keyword evidence="1" id="KW-1133">Transmembrane helix</keyword>
<keyword evidence="1" id="KW-0472">Membrane</keyword>
<evidence type="ECO:0000313" key="3">
    <source>
        <dbReference type="Proteomes" id="UP000182237"/>
    </source>
</evidence>
<feature type="transmembrane region" description="Helical" evidence="1">
    <location>
        <begin position="69"/>
        <end position="92"/>
    </location>
</feature>
<gene>
    <name evidence="2" type="ORF">SAMN04488539_1682</name>
</gene>